<dbReference type="RefSeq" id="XP_001317824.1">
    <property type="nucleotide sequence ID" value="XM_001317789.1"/>
</dbReference>
<dbReference type="GO" id="GO:0006002">
    <property type="term" value="P:fructose 6-phosphate metabolic process"/>
    <property type="evidence" value="ECO:0007669"/>
    <property type="project" value="InterPro"/>
</dbReference>
<evidence type="ECO:0000256" key="6">
    <source>
        <dbReference type="ARBA" id="ARBA00022777"/>
    </source>
</evidence>
<dbReference type="SMR" id="A2ENZ7"/>
<dbReference type="GO" id="GO:0047334">
    <property type="term" value="F:diphosphate-fructose-6-phosphate 1-phosphotransferase activity"/>
    <property type="evidence" value="ECO:0007669"/>
    <property type="project" value="UniProtKB-EC"/>
</dbReference>
<keyword evidence="3" id="KW-0963">Cytoplasm</keyword>
<dbReference type="FunFam" id="3.40.50.450:FF:000039">
    <property type="entry name" value="Pyrophosphate--fructose 6-phosphate 1-phosphotransferase"/>
    <property type="match status" value="1"/>
</dbReference>
<dbReference type="KEGG" id="tva:4763464"/>
<dbReference type="PANTHER" id="PTHR43650">
    <property type="entry name" value="PYROPHOSPHATE--FRUCTOSE 6-PHOSPHATE 1-PHOSPHOTRANSFERASE"/>
    <property type="match status" value="1"/>
</dbReference>
<dbReference type="VEuPathDB" id="TrichDB:TVAGG3_0945420"/>
<dbReference type="VEuPathDB" id="TrichDB:TVAG_263690"/>
<reference evidence="11" key="1">
    <citation type="submission" date="2006-10" db="EMBL/GenBank/DDBJ databases">
        <authorList>
            <person name="Amadeo P."/>
            <person name="Zhao Q."/>
            <person name="Wortman J."/>
            <person name="Fraser-Liggett C."/>
            <person name="Carlton J."/>
        </authorList>
    </citation>
    <scope>NUCLEOTIDE SEQUENCE</scope>
    <source>
        <strain evidence="11">G3</strain>
    </source>
</reference>
<dbReference type="GO" id="GO:0003872">
    <property type="term" value="F:6-phosphofructokinase activity"/>
    <property type="evidence" value="ECO:0007669"/>
    <property type="project" value="InterPro"/>
</dbReference>
<dbReference type="STRING" id="5722.A2ENZ7"/>
<evidence type="ECO:0000256" key="1">
    <source>
        <dbReference type="ARBA" id="ARBA00001946"/>
    </source>
</evidence>
<evidence type="ECO:0000259" key="10">
    <source>
        <dbReference type="Pfam" id="PF00365"/>
    </source>
</evidence>
<accession>A2ENZ7</accession>
<dbReference type="OrthoDB" id="537915at2759"/>
<comment type="cofactor">
    <cofactor evidence="1">
        <name>Mg(2+)</name>
        <dbReference type="ChEBI" id="CHEBI:18420"/>
    </cofactor>
</comment>
<dbReference type="InParanoid" id="A2ENZ7"/>
<dbReference type="eggNOG" id="KOG2440">
    <property type="taxonomic scope" value="Eukaryota"/>
</dbReference>
<evidence type="ECO:0000256" key="5">
    <source>
        <dbReference type="ARBA" id="ARBA00022723"/>
    </source>
</evidence>
<dbReference type="InterPro" id="IPR011403">
    <property type="entry name" value="PPi-PFK_TM0289"/>
</dbReference>
<keyword evidence="12" id="KW-1185">Reference proteome</keyword>
<evidence type="ECO:0000313" key="11">
    <source>
        <dbReference type="EMBL" id="EAY05601.1"/>
    </source>
</evidence>
<dbReference type="PRINTS" id="PR00476">
    <property type="entry name" value="PHFRCTKINASE"/>
</dbReference>
<sequence>MFAQIEEPAKDAPILAIICGGTPVPGLNSVIASSTLSALSNGWRVIAFHDGYVHLSTGDPEIVKQNMIELNKYMVEHIQRAAGSIIRCDRFDPTRNPQWVSNVQDMLEYFKVRYCLIIGGTDKVISAHIITQGIDPYSMSVLVIPKTIDNDVCLPYGQSTFGFQSAVQYATQIVKNLVLDTRSVPRWFIVEVSGRSTGHTALHTAIASGAQLAIIPESFGKRKIELSDVLDLLEGAIYKRLAVGKNYGVCIVSEGIIENMSGKSQQQLFSNGYIKYDDDGHVNLFEADLSRALTKNLLERLQARKINVRVNAHKLGPELRGCPPNSFDEVYSKELGFAATEGFRTRHSNAMVVWVNGHIYFQAFRDIMDQNNRIYPRKVNIDSKEYKVGSFYMWNVKKEDLANPEKVKQLANCANMTPEEFKKKYTRIVEKIDL</sequence>
<evidence type="ECO:0000256" key="7">
    <source>
        <dbReference type="ARBA" id="ARBA00022842"/>
    </source>
</evidence>
<dbReference type="PIRSF" id="PIRSF036482">
    <property type="entry name" value="PPi_PFK_TM0289"/>
    <property type="match status" value="1"/>
</dbReference>
<dbReference type="Pfam" id="PF00365">
    <property type="entry name" value="PFK"/>
    <property type="match status" value="1"/>
</dbReference>
<keyword evidence="4" id="KW-0808">Transferase</keyword>
<organism evidence="11 12">
    <name type="scientific">Trichomonas vaginalis (strain ATCC PRA-98 / G3)</name>
    <dbReference type="NCBI Taxonomy" id="412133"/>
    <lineage>
        <taxon>Eukaryota</taxon>
        <taxon>Metamonada</taxon>
        <taxon>Parabasalia</taxon>
        <taxon>Trichomonadida</taxon>
        <taxon>Trichomonadidae</taxon>
        <taxon>Trichomonas</taxon>
    </lineage>
</organism>
<dbReference type="UniPathway" id="UPA00109">
    <property type="reaction ID" value="UER00182"/>
</dbReference>
<name>A2ENZ7_TRIV3</name>
<keyword evidence="8" id="KW-0324">Glycolysis</keyword>
<comment type="function">
    <text evidence="2">Catalyzes the phosphorylation of D-fructose 6-phosphate, the first committing step of glycolysis. Uses inorganic phosphate (PPi) as phosphoryl donor instead of ATP like common ATP-dependent phosphofructokinases (ATP-PFKs), which renders the reaction reversible, and can thus function both in glycolysis and gluconeogenesis. Consistently, PPi-PFK can replace the enzymes of both the forward (ATP-PFK) and reverse (fructose-bisphosphatase (FBPase)) reactions.</text>
</comment>
<proteinExistence type="predicted"/>
<protein>
    <submittedName>
        <fullName evidence="11">Phosphofructokinase family protein</fullName>
    </submittedName>
</protein>
<keyword evidence="7" id="KW-0460">Magnesium</keyword>
<dbReference type="InterPro" id="IPR000023">
    <property type="entry name" value="Phosphofructokinase_dom"/>
</dbReference>
<dbReference type="InterPro" id="IPR022953">
    <property type="entry name" value="ATP_PFK"/>
</dbReference>
<gene>
    <name evidence="11" type="ORF">TVAG_263690</name>
</gene>
<dbReference type="PANTHER" id="PTHR43650:SF1">
    <property type="entry name" value="PYROPHOSPHATE--FRUCTOSE 6-PHOSPHATE 1-PHOSPHOTRANSFERASE SUBUNIT BETA 2"/>
    <property type="match status" value="1"/>
</dbReference>
<evidence type="ECO:0000256" key="2">
    <source>
        <dbReference type="ARBA" id="ARBA00003138"/>
    </source>
</evidence>
<feature type="domain" description="Phosphofructokinase" evidence="10">
    <location>
        <begin position="15"/>
        <end position="341"/>
    </location>
</feature>
<dbReference type="InterPro" id="IPR035966">
    <property type="entry name" value="PKF_sf"/>
</dbReference>
<evidence type="ECO:0000256" key="4">
    <source>
        <dbReference type="ARBA" id="ARBA00022679"/>
    </source>
</evidence>
<keyword evidence="5" id="KW-0479">Metal-binding</keyword>
<dbReference type="SUPFAM" id="SSF53784">
    <property type="entry name" value="Phosphofructokinase"/>
    <property type="match status" value="1"/>
</dbReference>
<comment type="catalytic activity">
    <reaction evidence="9">
        <text>beta-D-fructose 6-phosphate + diphosphate = beta-D-fructose 1,6-bisphosphate + phosphate + H(+)</text>
        <dbReference type="Rhea" id="RHEA:13613"/>
        <dbReference type="ChEBI" id="CHEBI:15378"/>
        <dbReference type="ChEBI" id="CHEBI:32966"/>
        <dbReference type="ChEBI" id="CHEBI:33019"/>
        <dbReference type="ChEBI" id="CHEBI:43474"/>
        <dbReference type="ChEBI" id="CHEBI:57634"/>
        <dbReference type="EC" id="2.7.1.90"/>
    </reaction>
</comment>
<evidence type="ECO:0000256" key="9">
    <source>
        <dbReference type="ARBA" id="ARBA00048072"/>
    </source>
</evidence>
<dbReference type="EMBL" id="DS113444">
    <property type="protein sequence ID" value="EAY05601.1"/>
    <property type="molecule type" value="Genomic_DNA"/>
</dbReference>
<evidence type="ECO:0000313" key="12">
    <source>
        <dbReference type="Proteomes" id="UP000001542"/>
    </source>
</evidence>
<dbReference type="GO" id="GO:0008443">
    <property type="term" value="F:phosphofructokinase activity"/>
    <property type="evidence" value="ECO:0000318"/>
    <property type="project" value="GO_Central"/>
</dbReference>
<dbReference type="Proteomes" id="UP000001542">
    <property type="component" value="Unassembled WGS sequence"/>
</dbReference>
<dbReference type="GO" id="GO:0009749">
    <property type="term" value="P:response to glucose"/>
    <property type="evidence" value="ECO:0000318"/>
    <property type="project" value="GO_Central"/>
</dbReference>
<dbReference type="GO" id="GO:0046872">
    <property type="term" value="F:metal ion binding"/>
    <property type="evidence" value="ECO:0007669"/>
    <property type="project" value="UniProtKB-KW"/>
</dbReference>
<evidence type="ECO:0000256" key="3">
    <source>
        <dbReference type="ARBA" id="ARBA00022490"/>
    </source>
</evidence>
<dbReference type="Gene3D" id="3.40.50.450">
    <property type="match status" value="1"/>
</dbReference>
<dbReference type="Gene3D" id="3.40.50.460">
    <property type="entry name" value="Phosphofructokinase domain"/>
    <property type="match status" value="1"/>
</dbReference>
<keyword evidence="6" id="KW-0418">Kinase</keyword>
<evidence type="ECO:0000256" key="8">
    <source>
        <dbReference type="ARBA" id="ARBA00023152"/>
    </source>
</evidence>
<dbReference type="AlphaFoldDB" id="A2ENZ7"/>
<reference evidence="11" key="2">
    <citation type="journal article" date="2007" name="Science">
        <title>Draft genome sequence of the sexually transmitted pathogen Trichomonas vaginalis.</title>
        <authorList>
            <person name="Carlton J.M."/>
            <person name="Hirt R.P."/>
            <person name="Silva J.C."/>
            <person name="Delcher A.L."/>
            <person name="Schatz M."/>
            <person name="Zhao Q."/>
            <person name="Wortman J.R."/>
            <person name="Bidwell S.L."/>
            <person name="Alsmark U.C.M."/>
            <person name="Besteiro S."/>
            <person name="Sicheritz-Ponten T."/>
            <person name="Noel C.J."/>
            <person name="Dacks J.B."/>
            <person name="Foster P.G."/>
            <person name="Simillion C."/>
            <person name="Van de Peer Y."/>
            <person name="Miranda-Saavedra D."/>
            <person name="Barton G.J."/>
            <person name="Westrop G.D."/>
            <person name="Mueller S."/>
            <person name="Dessi D."/>
            <person name="Fiori P.L."/>
            <person name="Ren Q."/>
            <person name="Paulsen I."/>
            <person name="Zhang H."/>
            <person name="Bastida-Corcuera F.D."/>
            <person name="Simoes-Barbosa A."/>
            <person name="Brown M.T."/>
            <person name="Hayes R.D."/>
            <person name="Mukherjee M."/>
            <person name="Okumura C.Y."/>
            <person name="Schneider R."/>
            <person name="Smith A.J."/>
            <person name="Vanacova S."/>
            <person name="Villalvazo M."/>
            <person name="Haas B.J."/>
            <person name="Pertea M."/>
            <person name="Feldblyum T.V."/>
            <person name="Utterback T.R."/>
            <person name="Shu C.L."/>
            <person name="Osoegawa K."/>
            <person name="de Jong P.J."/>
            <person name="Hrdy I."/>
            <person name="Horvathova L."/>
            <person name="Zubacova Z."/>
            <person name="Dolezal P."/>
            <person name="Malik S.B."/>
            <person name="Logsdon J.M. Jr."/>
            <person name="Henze K."/>
            <person name="Gupta A."/>
            <person name="Wang C.C."/>
            <person name="Dunne R.L."/>
            <person name="Upcroft J.A."/>
            <person name="Upcroft P."/>
            <person name="White O."/>
            <person name="Salzberg S.L."/>
            <person name="Tang P."/>
            <person name="Chiu C.-H."/>
            <person name="Lee Y.-S."/>
            <person name="Embley T.M."/>
            <person name="Coombs G.H."/>
            <person name="Mottram J.C."/>
            <person name="Tachezy J."/>
            <person name="Fraser-Liggett C.M."/>
            <person name="Johnson P.J."/>
        </authorList>
    </citation>
    <scope>NUCLEOTIDE SEQUENCE [LARGE SCALE GENOMIC DNA]</scope>
    <source>
        <strain evidence="11">G3</strain>
    </source>
</reference>